<sequence length="252" mass="29466">MVIEMLLKLQKHFERYIITKQASKLILKLIRSSDLPKEVMLEVYRNNVFSRLISSLKDIYPLSNSALGNEFFEQLAKEFIKKDLAILSSNNKNGENLADFFLSYNHVHKIDYLSDLARFEWLVHESSNAAEDYPLLLCMLDGINENDIDLELRASVRIFHSNYPIDKIYNRKINLKEAKETGQEVYSLVVRNNFRIELFTLAAIEYHFLLLFIQKVTLDMIIIALLEKFNITEDIVTQIIERLLSLGIFKVK</sequence>
<dbReference type="STRING" id="86105.NF27_EY00170"/>
<comment type="caution">
    <text evidence="2">The sequence shown here is derived from an EMBL/GenBank/DDBJ whole genome shotgun (WGS) entry which is preliminary data.</text>
</comment>
<gene>
    <name evidence="2" type="ORF">NF27_EY00170</name>
</gene>
<organism evidence="2 3">
    <name type="scientific">Candidatus Jidaibacter acanthamoebae</name>
    <dbReference type="NCBI Taxonomy" id="86105"/>
    <lineage>
        <taxon>Bacteria</taxon>
        <taxon>Pseudomonadati</taxon>
        <taxon>Pseudomonadota</taxon>
        <taxon>Alphaproteobacteria</taxon>
        <taxon>Rickettsiales</taxon>
        <taxon>Candidatus Midichloriaceae</taxon>
        <taxon>Candidatus Jidaibacter</taxon>
    </lineage>
</organism>
<name>A0A0C1MYD4_9RICK</name>
<feature type="domain" description="Putative DNA-binding" evidence="1">
    <location>
        <begin position="9"/>
        <end position="100"/>
    </location>
</feature>
<dbReference type="Pfam" id="PF09836">
    <property type="entry name" value="DUF2063"/>
    <property type="match status" value="1"/>
</dbReference>
<proteinExistence type="predicted"/>
<dbReference type="AlphaFoldDB" id="A0A0C1MYD4"/>
<dbReference type="Gene3D" id="1.10.150.690">
    <property type="entry name" value="DUF2063"/>
    <property type="match status" value="1"/>
</dbReference>
<accession>A0A0C1MYD4</accession>
<dbReference type="Proteomes" id="UP000031258">
    <property type="component" value="Unassembled WGS sequence"/>
</dbReference>
<dbReference type="InterPro" id="IPR018640">
    <property type="entry name" value="DUF2063"/>
</dbReference>
<keyword evidence="3" id="KW-1185">Reference proteome</keyword>
<protein>
    <recommendedName>
        <fullName evidence="1">Putative DNA-binding domain-containing protein</fullName>
    </recommendedName>
</protein>
<evidence type="ECO:0000313" key="3">
    <source>
        <dbReference type="Proteomes" id="UP000031258"/>
    </source>
</evidence>
<evidence type="ECO:0000259" key="1">
    <source>
        <dbReference type="Pfam" id="PF09836"/>
    </source>
</evidence>
<dbReference type="EMBL" id="JSWE01000124">
    <property type="protein sequence ID" value="KIE04921.1"/>
    <property type="molecule type" value="Genomic_DNA"/>
</dbReference>
<dbReference type="InterPro" id="IPR044922">
    <property type="entry name" value="DUF2063_N_sf"/>
</dbReference>
<evidence type="ECO:0000313" key="2">
    <source>
        <dbReference type="EMBL" id="KIE04921.1"/>
    </source>
</evidence>
<reference evidence="2 3" key="1">
    <citation type="submission" date="2014-11" db="EMBL/GenBank/DDBJ databases">
        <title>A Rickettsiales Symbiont of Amoebae With Ancient Features.</title>
        <authorList>
            <person name="Schulz F."/>
            <person name="Martijn J."/>
            <person name="Wascher F."/>
            <person name="Kostanjsek R."/>
            <person name="Ettema T.J."/>
            <person name="Horn M."/>
        </authorList>
    </citation>
    <scope>NUCLEOTIDE SEQUENCE [LARGE SCALE GENOMIC DNA]</scope>
    <source>
        <strain evidence="2 3">UWC36</strain>
    </source>
</reference>